<accession>A0A0F9ILQ2</accession>
<sequence>MAALAGIFVAHTGERGIQIAQNATVLDAAMDDSQVTFSLRDNPFSPSDDLIIQNEQVLLGTYPAITREQNSTTGAEHSNGSNVLLKGGTTLKSHTFDGSESISAIRCSGSVEAWYGIIEGTTVRYIAKSDADRLEIFFPIIQITPDNNDILKVVVWNFYPELDDEDGKMFWAVMYK</sequence>
<dbReference type="AlphaFoldDB" id="A0A0F9ILQ2"/>
<evidence type="ECO:0000313" key="1">
    <source>
        <dbReference type="EMBL" id="KKL94730.1"/>
    </source>
</evidence>
<comment type="caution">
    <text evidence="1">The sequence shown here is derived from an EMBL/GenBank/DDBJ whole genome shotgun (WGS) entry which is preliminary data.</text>
</comment>
<name>A0A0F9ILQ2_9ZZZZ</name>
<organism evidence="1">
    <name type="scientific">marine sediment metagenome</name>
    <dbReference type="NCBI Taxonomy" id="412755"/>
    <lineage>
        <taxon>unclassified sequences</taxon>
        <taxon>metagenomes</taxon>
        <taxon>ecological metagenomes</taxon>
    </lineage>
</organism>
<protein>
    <submittedName>
        <fullName evidence="1">Uncharacterized protein</fullName>
    </submittedName>
</protein>
<gene>
    <name evidence="1" type="ORF">LCGC14_1861740</name>
</gene>
<reference evidence="1" key="1">
    <citation type="journal article" date="2015" name="Nature">
        <title>Complex archaea that bridge the gap between prokaryotes and eukaryotes.</title>
        <authorList>
            <person name="Spang A."/>
            <person name="Saw J.H."/>
            <person name="Jorgensen S.L."/>
            <person name="Zaremba-Niedzwiedzka K."/>
            <person name="Martijn J."/>
            <person name="Lind A.E."/>
            <person name="van Eijk R."/>
            <person name="Schleper C."/>
            <person name="Guy L."/>
            <person name="Ettema T.J."/>
        </authorList>
    </citation>
    <scope>NUCLEOTIDE SEQUENCE</scope>
</reference>
<dbReference type="EMBL" id="LAZR01018853">
    <property type="protein sequence ID" value="KKL94730.1"/>
    <property type="molecule type" value="Genomic_DNA"/>
</dbReference>
<proteinExistence type="predicted"/>